<comment type="similarity">
    <text evidence="2 7">Belongs to the Mediator complex subunit 1 family.</text>
</comment>
<dbReference type="EMBL" id="JAGSYN010000050">
    <property type="protein sequence ID" value="KAG7665367.1"/>
    <property type="molecule type" value="Genomic_DNA"/>
</dbReference>
<dbReference type="Proteomes" id="UP000694255">
    <property type="component" value="Unassembled WGS sequence"/>
</dbReference>
<protein>
    <recommendedName>
        <fullName evidence="7">Mediator of RNA polymerase II transcription subunit 1</fullName>
    </recommendedName>
    <alternativeName>
        <fullName evidence="7">Mediator complex subunit 1</fullName>
    </alternativeName>
</protein>
<comment type="subcellular location">
    <subcellularLocation>
        <location evidence="1 7">Nucleus</location>
    </subcellularLocation>
</comment>
<keyword evidence="11" id="KW-1185">Reference proteome</keyword>
<keyword evidence="5 7" id="KW-0804">Transcription</keyword>
<dbReference type="Pfam" id="PF10744">
    <property type="entry name" value="Med1"/>
    <property type="match status" value="1"/>
</dbReference>
<keyword evidence="4 7" id="KW-0010">Activator</keyword>
<dbReference type="GO" id="GO:0003712">
    <property type="term" value="F:transcription coregulator activity"/>
    <property type="evidence" value="ECO:0007669"/>
    <property type="project" value="InterPro"/>
</dbReference>
<evidence type="ECO:0000256" key="8">
    <source>
        <dbReference type="SAM" id="MobiDB-lite"/>
    </source>
</evidence>
<reference evidence="10 11" key="1">
    <citation type="journal article" date="2021" name="DNA Res.">
        <title>Genome analysis of Candida subhashii reveals its hybrid nature and dual mitochondrial genome conformations.</title>
        <authorList>
            <person name="Mixao V."/>
            <person name="Hegedusova E."/>
            <person name="Saus E."/>
            <person name="Pryszcz L.P."/>
            <person name="Cillingova A."/>
            <person name="Nosek J."/>
            <person name="Gabaldon T."/>
        </authorList>
    </citation>
    <scope>NUCLEOTIDE SEQUENCE [LARGE SCALE GENOMIC DNA]</scope>
    <source>
        <strain evidence="10 11">CBS 10753</strain>
    </source>
</reference>
<dbReference type="GO" id="GO:0016592">
    <property type="term" value="C:mediator complex"/>
    <property type="evidence" value="ECO:0007669"/>
    <property type="project" value="InterPro"/>
</dbReference>
<comment type="caution">
    <text evidence="10">The sequence shown here is derived from an EMBL/GenBank/DDBJ whole genome shotgun (WGS) entry which is preliminary data.</text>
</comment>
<evidence type="ECO:0000313" key="11">
    <source>
        <dbReference type="Proteomes" id="UP000694255"/>
    </source>
</evidence>
<keyword evidence="3 7" id="KW-0805">Transcription regulation</keyword>
<dbReference type="PANTHER" id="PTHR35041">
    <property type="entry name" value="MEDIATOR OF RNA POLYMERASE II TRANSCRIPTION SUBUNIT 1"/>
    <property type="match status" value="1"/>
</dbReference>
<feature type="compositionally biased region" description="Low complexity" evidence="8">
    <location>
        <begin position="503"/>
        <end position="513"/>
    </location>
</feature>
<evidence type="ECO:0000256" key="5">
    <source>
        <dbReference type="ARBA" id="ARBA00023163"/>
    </source>
</evidence>
<feature type="region of interest" description="Disordered" evidence="8">
    <location>
        <begin position="479"/>
        <end position="513"/>
    </location>
</feature>
<evidence type="ECO:0000256" key="2">
    <source>
        <dbReference type="ARBA" id="ARBA00006210"/>
    </source>
</evidence>
<accession>A0A8J5QLM9</accession>
<evidence type="ECO:0000256" key="1">
    <source>
        <dbReference type="ARBA" id="ARBA00004123"/>
    </source>
</evidence>
<organism evidence="10 11">
    <name type="scientific">[Candida] subhashii</name>
    <dbReference type="NCBI Taxonomy" id="561895"/>
    <lineage>
        <taxon>Eukaryota</taxon>
        <taxon>Fungi</taxon>
        <taxon>Dikarya</taxon>
        <taxon>Ascomycota</taxon>
        <taxon>Saccharomycotina</taxon>
        <taxon>Pichiomycetes</taxon>
        <taxon>Debaryomycetaceae</taxon>
        <taxon>Spathaspora</taxon>
    </lineage>
</organism>
<comment type="function">
    <text evidence="7">Component of the Mediator complex, a coactivator involved in the regulated transcription of nearly all RNA polymerase II-dependent genes. Mediator functions as a bridge to convey information from gene-specific regulatory proteins to the basal RNA polymerase II transcription machinery. Mediator is recruited to promoters by direct interactions with regulatory proteins and serves as a scaffold for the assembly of a functional preinitiation complex with RNA polymerase II and the general transcription factors.</text>
</comment>
<dbReference type="OrthoDB" id="5310959at2759"/>
<evidence type="ECO:0000256" key="6">
    <source>
        <dbReference type="ARBA" id="ARBA00023242"/>
    </source>
</evidence>
<dbReference type="GO" id="GO:0045944">
    <property type="term" value="P:positive regulation of transcription by RNA polymerase II"/>
    <property type="evidence" value="ECO:0007669"/>
    <property type="project" value="UniProtKB-ARBA"/>
</dbReference>
<feature type="region of interest" description="Disordered" evidence="8">
    <location>
        <begin position="1"/>
        <end position="24"/>
    </location>
</feature>
<evidence type="ECO:0000256" key="3">
    <source>
        <dbReference type="ARBA" id="ARBA00023015"/>
    </source>
</evidence>
<dbReference type="RefSeq" id="XP_049265599.1">
    <property type="nucleotide sequence ID" value="XM_049404667.1"/>
</dbReference>
<dbReference type="InterPro" id="IPR019680">
    <property type="entry name" value="Mediator_Med1"/>
</dbReference>
<gene>
    <name evidence="10" type="ORF">J8A68_001055</name>
</gene>
<sequence length="673" mass="76912">MRLTSGLKNYTEEEPAEEHKQTISPYQKMSSSFNQALDKSLQLLYDYSPNFETSIELIQQLAQQLKLETFIDTFSITETTTKKLSIAASSILLDIDFEDDTKIVNVSLSVGNSHVNNNSSIGNNGESGKPGDLHKLPYIESTHRDNHGIIHIVKINPNKNPISFLKGQESHGQKSIVEQILLKNLQGYKLDKFPGNLQYLAIFDKYSNSSQDLFQYIERVALLFYAINDIEREKNGPDNWLRYFCNRIGELKINDIDSARIGIFLDFWQDFRYINHQYSIENNNTTTLLVGNRYNFQINIVPTASQHEYLYENRTKEWEIYNNGSFDRYKFEFEDGLIATSGNSTSDGGLNDNTNPSPWSFNITLNNRIYVPIYVLEYLGINSYQTKPKDEQDTIIDSLFETINNGDEINHDIQIANTQVVFSIIHDLSSYNFIPLSAITISHLVDIAHIIPILRNYIVLSNLYRTLFKHDSTISSIPQRRNSRLSHSSGSAGAFRRRRRSSRLSGPLLKNTAETELTEEAKKKLKESLKLPDDVTDEELLGLNCISETAAYSTIQPINREGNYDLDSFMKGGMTGSSGDDEEKDNLNDFRENYIRLSVDDIDVTSNDGDIHLTFEAISNSMEMFVRFKIANGEIKILEEKDDNMEVDNDKSRRFIKALDLTEDFVVALKAIF</sequence>
<feature type="domain" description="Mediator complex subunit Med1" evidence="9">
    <location>
        <begin position="38"/>
        <end position="469"/>
    </location>
</feature>
<evidence type="ECO:0000256" key="7">
    <source>
        <dbReference type="RuleBase" id="RU364059"/>
    </source>
</evidence>
<evidence type="ECO:0000256" key="4">
    <source>
        <dbReference type="ARBA" id="ARBA00023159"/>
    </source>
</evidence>
<name>A0A8J5QLM9_9ASCO</name>
<dbReference type="PANTHER" id="PTHR35041:SF4">
    <property type="entry name" value="MEDIATOR OF RNA POLYMERASE II TRANSCRIPTION SUBUNIT 1"/>
    <property type="match status" value="1"/>
</dbReference>
<evidence type="ECO:0000313" key="10">
    <source>
        <dbReference type="EMBL" id="KAG7665367.1"/>
    </source>
</evidence>
<dbReference type="GeneID" id="73467856"/>
<evidence type="ECO:0000259" key="9">
    <source>
        <dbReference type="Pfam" id="PF10744"/>
    </source>
</evidence>
<dbReference type="AlphaFoldDB" id="A0A8J5QLM9"/>
<keyword evidence="6 7" id="KW-0539">Nucleus</keyword>
<proteinExistence type="inferred from homology"/>